<dbReference type="InterPro" id="IPR000073">
    <property type="entry name" value="AB_hydrolase_1"/>
</dbReference>
<dbReference type="KEGG" id="kqi:F1D05_04965"/>
<reference evidence="3 4" key="2">
    <citation type="journal article" date="2020" name="Microbiol. Resour. Announc.">
        <title>Antarctic desert soil bacteria exhibit high novel natural product potential, evaluated through long-read genome sequencing and comparative genomics.</title>
        <authorList>
            <person name="Benaud N."/>
            <person name="Edwards R.J."/>
            <person name="Amos T.G."/>
            <person name="D'Agostino P.M."/>
            <person name="Gutierrez-Chavez C."/>
            <person name="Montgomery K."/>
            <person name="Nicetic I."/>
            <person name="Ferrari B.C."/>
        </authorList>
    </citation>
    <scope>NUCLEOTIDE SEQUENCE [LARGE SCALE GENOMIC DNA]</scope>
    <source>
        <strain evidence="3 4">SPB151</strain>
    </source>
</reference>
<evidence type="ECO:0000313" key="4">
    <source>
        <dbReference type="Proteomes" id="UP000515563"/>
    </source>
</evidence>
<dbReference type="SUPFAM" id="SSF53474">
    <property type="entry name" value="alpha/beta-Hydrolases"/>
    <property type="match status" value="1"/>
</dbReference>
<dbReference type="Proteomes" id="UP000515563">
    <property type="component" value="Chromosome"/>
</dbReference>
<dbReference type="EMBL" id="CP043661">
    <property type="protein sequence ID" value="QNE17390.1"/>
    <property type="molecule type" value="Genomic_DNA"/>
</dbReference>
<name>A0A7G6WTS5_9ACTN</name>
<reference evidence="4" key="1">
    <citation type="submission" date="2019-09" db="EMBL/GenBank/DDBJ databases">
        <title>Antimicrobial potential of Antarctic Bacteria.</title>
        <authorList>
            <person name="Benaud N."/>
            <person name="Edwards R.J."/>
            <person name="Ferrari B.C."/>
        </authorList>
    </citation>
    <scope>NUCLEOTIDE SEQUENCE [LARGE SCALE GENOMIC DNA]</scope>
    <source>
        <strain evidence="4">SPB151</strain>
    </source>
</reference>
<evidence type="ECO:0000259" key="2">
    <source>
        <dbReference type="Pfam" id="PF00561"/>
    </source>
</evidence>
<accession>A0A7G6WTS5</accession>
<protein>
    <submittedName>
        <fullName evidence="3">Alpha/beta hydrolase</fullName>
    </submittedName>
</protein>
<dbReference type="InterPro" id="IPR029058">
    <property type="entry name" value="AB_hydrolase_fold"/>
</dbReference>
<keyword evidence="3" id="KW-0378">Hydrolase</keyword>
<feature type="region of interest" description="Disordered" evidence="1">
    <location>
        <begin position="55"/>
        <end position="75"/>
    </location>
</feature>
<feature type="domain" description="AB hydrolase-1" evidence="2">
    <location>
        <begin position="23"/>
        <end position="147"/>
    </location>
</feature>
<evidence type="ECO:0000256" key="1">
    <source>
        <dbReference type="SAM" id="MobiDB-lite"/>
    </source>
</evidence>
<dbReference type="Pfam" id="PF00561">
    <property type="entry name" value="Abhydrolase_1"/>
    <property type="match status" value="1"/>
</dbReference>
<dbReference type="GO" id="GO:0016787">
    <property type="term" value="F:hydrolase activity"/>
    <property type="evidence" value="ECO:0007669"/>
    <property type="project" value="UniProtKB-KW"/>
</dbReference>
<dbReference type="RefSeq" id="WP_185446217.1">
    <property type="nucleotide sequence ID" value="NZ_CP043661.1"/>
</dbReference>
<organism evidence="3 4">
    <name type="scientific">Kribbella qitaiheensis</name>
    <dbReference type="NCBI Taxonomy" id="1544730"/>
    <lineage>
        <taxon>Bacteria</taxon>
        <taxon>Bacillati</taxon>
        <taxon>Actinomycetota</taxon>
        <taxon>Actinomycetes</taxon>
        <taxon>Propionibacteriales</taxon>
        <taxon>Kribbellaceae</taxon>
        <taxon>Kribbella</taxon>
    </lineage>
</organism>
<gene>
    <name evidence="3" type="ORF">F1D05_04965</name>
</gene>
<sequence length="270" mass="28496">MTTNQTLTVAGADLYYEVRGSGPLVVLLGSPMGARSFAPLADLIASDYTVLTTDPRGIDRSPVSDPDQDSTPQLRAGDVSDLLTLLDAGPAAVFGSSGGAVTALALAEARPDLVHTVIAHEPPLCELLEDREQLDAGTEKMIATYLGGDSLGAWGQFMAQASIDLPEGALEMIFGGDRSAQQLADERRWFEHELRGTVRWQPDLPVLRAGKPRIIAGIGEDSAGQLCDRATRTFATAVGVEPTMFPGGHTGCADDPATFAPRLREVLALA</sequence>
<evidence type="ECO:0000313" key="3">
    <source>
        <dbReference type="EMBL" id="QNE17390.1"/>
    </source>
</evidence>
<proteinExistence type="predicted"/>
<keyword evidence="4" id="KW-1185">Reference proteome</keyword>
<dbReference type="AlphaFoldDB" id="A0A7G6WTS5"/>
<dbReference type="Gene3D" id="3.40.50.1820">
    <property type="entry name" value="alpha/beta hydrolase"/>
    <property type="match status" value="1"/>
</dbReference>